<reference evidence="4" key="1">
    <citation type="submission" date="2016-11" db="UniProtKB">
        <authorList>
            <consortium name="WormBaseParasite"/>
        </authorList>
    </citation>
    <scope>IDENTIFICATION</scope>
</reference>
<dbReference type="SMR" id="A0A1I7S249"/>
<dbReference type="NCBIfam" id="TIGR01509">
    <property type="entry name" value="HAD-SF-IA-v3"/>
    <property type="match status" value="1"/>
</dbReference>
<name>A0A1I7S249_BURXY</name>
<protein>
    <submittedName>
        <fullName evidence="1">(pine wood nematode) hypothetical protein</fullName>
    </submittedName>
</protein>
<dbReference type="Proteomes" id="UP000659654">
    <property type="component" value="Unassembled WGS sequence"/>
</dbReference>
<gene>
    <name evidence="1" type="ORF">BXYJ_LOCUS8663</name>
</gene>
<organism evidence="2 4">
    <name type="scientific">Bursaphelenchus xylophilus</name>
    <name type="common">Pinewood nematode worm</name>
    <name type="synonym">Aphelenchoides xylophilus</name>
    <dbReference type="NCBI Taxonomy" id="6326"/>
    <lineage>
        <taxon>Eukaryota</taxon>
        <taxon>Metazoa</taxon>
        <taxon>Ecdysozoa</taxon>
        <taxon>Nematoda</taxon>
        <taxon>Chromadorea</taxon>
        <taxon>Rhabditida</taxon>
        <taxon>Tylenchina</taxon>
        <taxon>Tylenchomorpha</taxon>
        <taxon>Aphelenchoidea</taxon>
        <taxon>Aphelenchoididae</taxon>
        <taxon>Bursaphelenchus</taxon>
    </lineage>
</organism>
<evidence type="ECO:0000313" key="4">
    <source>
        <dbReference type="WBParaSite" id="BXY_0707800.1"/>
    </source>
</evidence>
<proteinExistence type="predicted"/>
<dbReference type="EMBL" id="CAJFDI010000004">
    <property type="protein sequence ID" value="CAD5225674.1"/>
    <property type="molecule type" value="Genomic_DNA"/>
</dbReference>
<sequence length="244" mass="27496">MAPLEVLSKDDHPKITHVIFDMDGTLVESEAMYSQMHRKALAKYGKELSPEMKAATQGRPIPDEIRILIEMAGLEGIVSEEEMYKQYIELYEEHLSNVKPLPGTDRLIRHLHKNKVPIAICTSSAADEFEIKTRNLKEWMELIPTRILAGSDPRIKNGKPNPDPYLQCAKDLGANPATCLVFEDSVNGCKSALSAGMHCIMIPQWEFQCDASKAAVEKLKPQLDEILKSMEEFKPEKYGLPPFE</sequence>
<dbReference type="Gene3D" id="3.40.50.1000">
    <property type="entry name" value="HAD superfamily/HAD-like"/>
    <property type="match status" value="1"/>
</dbReference>
<evidence type="ECO:0000313" key="3">
    <source>
        <dbReference type="Proteomes" id="UP000659654"/>
    </source>
</evidence>
<dbReference type="InterPro" id="IPR006439">
    <property type="entry name" value="HAD-SF_hydro_IA"/>
</dbReference>
<dbReference type="EMBL" id="CAJFCV020000004">
    <property type="protein sequence ID" value="CAG9114913.1"/>
    <property type="molecule type" value="Genomic_DNA"/>
</dbReference>
<dbReference type="SFLD" id="SFLDG01135">
    <property type="entry name" value="C1.5.6:_HAD__Beta-PGM__Phospha"/>
    <property type="match status" value="1"/>
</dbReference>
<dbReference type="Pfam" id="PF13419">
    <property type="entry name" value="HAD_2"/>
    <property type="match status" value="1"/>
</dbReference>
<keyword evidence="3" id="KW-1185">Reference proteome</keyword>
<dbReference type="SFLD" id="SFLDG01129">
    <property type="entry name" value="C1.5:_HAD__Beta-PGM__Phosphata"/>
    <property type="match status" value="1"/>
</dbReference>
<dbReference type="Gene3D" id="1.10.150.240">
    <property type="entry name" value="Putative phosphatase, domain 2"/>
    <property type="match status" value="1"/>
</dbReference>
<reference evidence="1" key="2">
    <citation type="submission" date="2020-09" db="EMBL/GenBank/DDBJ databases">
        <authorList>
            <person name="Kikuchi T."/>
        </authorList>
    </citation>
    <scope>NUCLEOTIDE SEQUENCE</scope>
    <source>
        <strain evidence="1">Ka4C1</strain>
    </source>
</reference>
<dbReference type="SUPFAM" id="SSF56784">
    <property type="entry name" value="HAD-like"/>
    <property type="match status" value="1"/>
</dbReference>
<dbReference type="GO" id="GO:0016791">
    <property type="term" value="F:phosphatase activity"/>
    <property type="evidence" value="ECO:0007669"/>
    <property type="project" value="TreeGrafter"/>
</dbReference>
<dbReference type="Proteomes" id="UP000582659">
    <property type="component" value="Unassembled WGS sequence"/>
</dbReference>
<dbReference type="PANTHER" id="PTHR18901:SF38">
    <property type="entry name" value="PSEUDOURIDINE-5'-PHOSPHATASE"/>
    <property type="match status" value="1"/>
</dbReference>
<evidence type="ECO:0000313" key="2">
    <source>
        <dbReference type="Proteomes" id="UP000095284"/>
    </source>
</evidence>
<evidence type="ECO:0000313" key="1">
    <source>
        <dbReference type="EMBL" id="CAD5225674.1"/>
    </source>
</evidence>
<dbReference type="InterPro" id="IPR036412">
    <property type="entry name" value="HAD-like_sf"/>
</dbReference>
<dbReference type="WBParaSite" id="BXY_0707800.1">
    <property type="protein sequence ID" value="BXY_0707800.1"/>
    <property type="gene ID" value="BXY_0707800"/>
</dbReference>
<dbReference type="OrthoDB" id="40579at2759"/>
<dbReference type="InterPro" id="IPR041492">
    <property type="entry name" value="HAD_2"/>
</dbReference>
<dbReference type="AlphaFoldDB" id="A0A1I7S249"/>
<dbReference type="Proteomes" id="UP000095284">
    <property type="component" value="Unplaced"/>
</dbReference>
<dbReference type="InterPro" id="IPR023214">
    <property type="entry name" value="HAD_sf"/>
</dbReference>
<accession>A0A1I7S249</accession>
<dbReference type="InterPro" id="IPR023198">
    <property type="entry name" value="PGP-like_dom2"/>
</dbReference>
<dbReference type="PANTHER" id="PTHR18901">
    <property type="entry name" value="2-DEOXYGLUCOSE-6-PHOSPHATE PHOSPHATASE 2"/>
    <property type="match status" value="1"/>
</dbReference>
<dbReference type="SFLD" id="SFLDS00003">
    <property type="entry name" value="Haloacid_Dehalogenase"/>
    <property type="match status" value="1"/>
</dbReference>